<organism evidence="2 3">
    <name type="scientific">Mycoplasmopsis verecunda</name>
    <dbReference type="NCBI Taxonomy" id="171291"/>
    <lineage>
        <taxon>Bacteria</taxon>
        <taxon>Bacillati</taxon>
        <taxon>Mycoplasmatota</taxon>
        <taxon>Mycoplasmoidales</taxon>
        <taxon>Metamycoplasmataceae</taxon>
        <taxon>Mycoplasmopsis</taxon>
    </lineage>
</organism>
<feature type="transmembrane region" description="Helical" evidence="1">
    <location>
        <begin position="33"/>
        <end position="52"/>
    </location>
</feature>
<sequence length="274" mass="32431">MNYEEKYWFLKHNFLSWTGTDGNYAQNLHITKIMFTIALILTILFVIIWWIFKRQIYAHWQKHKPSERVQGILIRTMGALLLIGMLLRSLNMGLHHYPRIWETIPLHFCRLIGVCFGIIFLLNKPRWMKYFATPAYIGAFIALIIPDLKIVYTPDQTFEVFGEHFTNGKDVVYYVAWNNVIFWEWLGLHMFMIISASVVSVLYPYKLTKKDVIQQCKIFMVFLLVTFTINTFTDGLAPLEWKSNYFYTGFDKYNGFSNLLGPLLHWPFSLFTMS</sequence>
<protein>
    <submittedName>
        <fullName evidence="2">Integral membrane protein (Intg_mem_TP0381)</fullName>
    </submittedName>
</protein>
<accession>A0A1T4MK66</accession>
<feature type="transmembrane region" description="Helical" evidence="1">
    <location>
        <begin position="134"/>
        <end position="152"/>
    </location>
</feature>
<reference evidence="3" key="1">
    <citation type="submission" date="2017-02" db="EMBL/GenBank/DDBJ databases">
        <authorList>
            <person name="Varghese N."/>
            <person name="Submissions S."/>
        </authorList>
    </citation>
    <scope>NUCLEOTIDE SEQUENCE [LARGE SCALE GENOMIC DNA]</scope>
    <source>
        <strain evidence="3">ATCC 27862</strain>
    </source>
</reference>
<feature type="transmembrane region" description="Helical" evidence="1">
    <location>
        <begin position="104"/>
        <end position="122"/>
    </location>
</feature>
<keyword evidence="1" id="KW-0472">Membrane</keyword>
<dbReference type="Pfam" id="PF14808">
    <property type="entry name" value="TMEM164"/>
    <property type="match status" value="1"/>
</dbReference>
<name>A0A1T4MK66_9BACT</name>
<evidence type="ECO:0000313" key="2">
    <source>
        <dbReference type="EMBL" id="SJZ67343.1"/>
    </source>
</evidence>
<feature type="transmembrane region" description="Helical" evidence="1">
    <location>
        <begin position="216"/>
        <end position="233"/>
    </location>
</feature>
<evidence type="ECO:0000313" key="3">
    <source>
        <dbReference type="Proteomes" id="UP000190389"/>
    </source>
</evidence>
<dbReference type="RefSeq" id="WP_078747397.1">
    <property type="nucleotide sequence ID" value="NZ_FUXF01000050.1"/>
</dbReference>
<evidence type="ECO:0000256" key="1">
    <source>
        <dbReference type="SAM" id="Phobius"/>
    </source>
</evidence>
<dbReference type="Proteomes" id="UP000190389">
    <property type="component" value="Unassembled WGS sequence"/>
</dbReference>
<feature type="transmembrane region" description="Helical" evidence="1">
    <location>
        <begin position="182"/>
        <end position="204"/>
    </location>
</feature>
<keyword evidence="1" id="KW-0812">Transmembrane</keyword>
<keyword evidence="1" id="KW-1133">Transmembrane helix</keyword>
<feature type="transmembrane region" description="Helical" evidence="1">
    <location>
        <begin position="72"/>
        <end position="92"/>
    </location>
</feature>
<gene>
    <name evidence="2" type="ORF">SAMN02745154_00716</name>
</gene>
<dbReference type="EMBL" id="FUXF01000050">
    <property type="protein sequence ID" value="SJZ67343.1"/>
    <property type="molecule type" value="Genomic_DNA"/>
</dbReference>
<dbReference type="AlphaFoldDB" id="A0A1T4MK66"/>
<dbReference type="OrthoDB" id="401241at2"/>
<feature type="non-terminal residue" evidence="2">
    <location>
        <position position="274"/>
    </location>
</feature>
<keyword evidence="3" id="KW-1185">Reference proteome</keyword>
<proteinExistence type="predicted"/>